<dbReference type="GO" id="GO:0016740">
    <property type="term" value="F:transferase activity"/>
    <property type="evidence" value="ECO:0007669"/>
    <property type="project" value="UniProtKB-KW"/>
</dbReference>
<keyword evidence="2" id="KW-0808">Transferase</keyword>
<dbReference type="AlphaFoldDB" id="A0A2U8FKV5"/>
<proteinExistence type="predicted"/>
<reference evidence="3" key="1">
    <citation type="submission" date="2018-05" db="EMBL/GenBank/DDBJ databases">
        <title>Complete genome sequence of Actinobacillus porcitonsillarum reference strain 9953L55 (CCUG 46996).</title>
        <authorList>
            <person name="Dona V."/>
            <person name="Perreten V."/>
        </authorList>
    </citation>
    <scope>NUCLEOTIDE SEQUENCE [LARGE SCALE GENOMIC DNA]</scope>
    <source>
        <strain evidence="3">9953L55</strain>
    </source>
</reference>
<sequence length="84" mass="9798">MKNVSKFNIMEMIQFDLRSYLCPVPLVMARCALKQLPSHVQALFRLNKQSDIRDFELLCEEMGLILKEKRENKGEIQLIIVSSN</sequence>
<gene>
    <name evidence="2" type="ORF">DDU33_09015</name>
</gene>
<name>A0A2U8FKV5_9PAST</name>
<dbReference type="InterPro" id="IPR001455">
    <property type="entry name" value="TusA-like"/>
</dbReference>
<feature type="domain" description="UPF0033" evidence="1">
    <location>
        <begin position="14"/>
        <end position="80"/>
    </location>
</feature>
<protein>
    <submittedName>
        <fullName evidence="2">Sulfurtransferase TusA family protein</fullName>
    </submittedName>
</protein>
<evidence type="ECO:0000313" key="3">
    <source>
        <dbReference type="Proteomes" id="UP000244920"/>
    </source>
</evidence>
<evidence type="ECO:0000259" key="1">
    <source>
        <dbReference type="Pfam" id="PF01206"/>
    </source>
</evidence>
<dbReference type="Pfam" id="PF01206">
    <property type="entry name" value="TusA"/>
    <property type="match status" value="1"/>
</dbReference>
<evidence type="ECO:0000313" key="2">
    <source>
        <dbReference type="EMBL" id="AWI51612.1"/>
    </source>
</evidence>
<dbReference type="KEGG" id="apor:DDU33_09015"/>
<dbReference type="SUPFAM" id="SSF64307">
    <property type="entry name" value="SirA-like"/>
    <property type="match status" value="1"/>
</dbReference>
<dbReference type="EMBL" id="CP029206">
    <property type="protein sequence ID" value="AWI51612.1"/>
    <property type="molecule type" value="Genomic_DNA"/>
</dbReference>
<dbReference type="RefSeq" id="WP_108924811.1">
    <property type="nucleotide sequence ID" value="NZ_CP029206.1"/>
</dbReference>
<organism evidence="2 3">
    <name type="scientific">Actinobacillus porcitonsillarum</name>
    <dbReference type="NCBI Taxonomy" id="189834"/>
    <lineage>
        <taxon>Bacteria</taxon>
        <taxon>Pseudomonadati</taxon>
        <taxon>Pseudomonadota</taxon>
        <taxon>Gammaproteobacteria</taxon>
        <taxon>Pasteurellales</taxon>
        <taxon>Pasteurellaceae</taxon>
        <taxon>Actinobacillus</taxon>
    </lineage>
</organism>
<keyword evidence="3" id="KW-1185">Reference proteome</keyword>
<accession>A0A2U8FKV5</accession>
<dbReference type="Gene3D" id="3.30.110.40">
    <property type="entry name" value="TusA-like domain"/>
    <property type="match status" value="1"/>
</dbReference>
<dbReference type="InterPro" id="IPR036868">
    <property type="entry name" value="TusA-like_sf"/>
</dbReference>
<dbReference type="Proteomes" id="UP000244920">
    <property type="component" value="Chromosome"/>
</dbReference>